<feature type="non-terminal residue" evidence="2">
    <location>
        <position position="1"/>
    </location>
</feature>
<evidence type="ECO:0000313" key="3">
    <source>
        <dbReference type="Proteomes" id="UP000477722"/>
    </source>
</evidence>
<keyword evidence="3" id="KW-1185">Reference proteome</keyword>
<dbReference type="Pfam" id="PF11575">
    <property type="entry name" value="FhuF_C"/>
    <property type="match status" value="1"/>
</dbReference>
<dbReference type="Proteomes" id="UP000477722">
    <property type="component" value="Unassembled WGS sequence"/>
</dbReference>
<comment type="caution">
    <text evidence="2">The sequence shown here is derived from an EMBL/GenBank/DDBJ whole genome shotgun (WGS) entry which is preliminary data.</text>
</comment>
<dbReference type="InterPro" id="IPR024726">
    <property type="entry name" value="FhuF_C"/>
</dbReference>
<evidence type="ECO:0000313" key="2">
    <source>
        <dbReference type="EMBL" id="NGO67508.1"/>
    </source>
</evidence>
<reference evidence="2 3" key="1">
    <citation type="submission" date="2020-02" db="EMBL/GenBank/DDBJ databases">
        <title>Whole-genome analyses of novel actinobacteria.</title>
        <authorList>
            <person name="Sahin N."/>
            <person name="Tatar D."/>
        </authorList>
    </citation>
    <scope>NUCLEOTIDE SEQUENCE [LARGE SCALE GENOMIC DNA]</scope>
    <source>
        <strain evidence="2 3">SB3404</strain>
    </source>
</reference>
<sequence length="47" mass="5286">EVVQVAGRLRYLRRTCCLFYTSAEAVRCASCCLTPRATRIARYAASE</sequence>
<dbReference type="EMBL" id="JAAKZZ010000020">
    <property type="protein sequence ID" value="NGO67508.1"/>
    <property type="molecule type" value="Genomic_DNA"/>
</dbReference>
<feature type="domain" description="Ferric siderophore reductase C-terminal" evidence="1">
    <location>
        <begin position="13"/>
        <end position="33"/>
    </location>
</feature>
<proteinExistence type="predicted"/>
<organism evidence="2 3">
    <name type="scientific">Streptomyces boncukensis</name>
    <dbReference type="NCBI Taxonomy" id="2711219"/>
    <lineage>
        <taxon>Bacteria</taxon>
        <taxon>Bacillati</taxon>
        <taxon>Actinomycetota</taxon>
        <taxon>Actinomycetes</taxon>
        <taxon>Kitasatosporales</taxon>
        <taxon>Streptomycetaceae</taxon>
        <taxon>Streptomyces</taxon>
    </lineage>
</organism>
<gene>
    <name evidence="2" type="ORF">G5C65_03885</name>
</gene>
<name>A0A6G4WQY3_9ACTN</name>
<protein>
    <recommendedName>
        <fullName evidence="1">Ferric siderophore reductase C-terminal domain-containing protein</fullName>
    </recommendedName>
</protein>
<dbReference type="AlphaFoldDB" id="A0A6G4WQY3"/>
<accession>A0A6G4WQY3</accession>
<dbReference type="GO" id="GO:0051537">
    <property type="term" value="F:2 iron, 2 sulfur cluster binding"/>
    <property type="evidence" value="ECO:0007669"/>
    <property type="project" value="InterPro"/>
</dbReference>
<evidence type="ECO:0000259" key="1">
    <source>
        <dbReference type="Pfam" id="PF11575"/>
    </source>
</evidence>